<keyword evidence="2" id="KW-1185">Reference proteome</keyword>
<dbReference type="RefSeq" id="WP_133124981.1">
    <property type="nucleotide sequence ID" value="NZ_CP071591.1"/>
</dbReference>
<protein>
    <submittedName>
        <fullName evidence="1">Uncharacterized protein</fullName>
    </submittedName>
</protein>
<reference evidence="1 2" key="1">
    <citation type="submission" date="2021-03" db="EMBL/GenBank/DDBJ databases">
        <title>Genome sequencing of Bifidobacterium imperatoris JCM 32708.</title>
        <authorList>
            <person name="Kim J."/>
        </authorList>
    </citation>
    <scope>NUCLEOTIDE SEQUENCE [LARGE SCALE GENOMIC DNA]</scope>
    <source>
        <strain evidence="1 2">JCM 32708</strain>
    </source>
</reference>
<evidence type="ECO:0000313" key="2">
    <source>
        <dbReference type="Proteomes" id="UP000663067"/>
    </source>
</evidence>
<proteinExistence type="predicted"/>
<evidence type="ECO:0000313" key="1">
    <source>
        <dbReference type="EMBL" id="QSY56861.1"/>
    </source>
</evidence>
<name>A0ABX7RZ85_9BIFI</name>
<gene>
    <name evidence="1" type="ORF">BLI708_06130</name>
</gene>
<organism evidence="1 2">
    <name type="scientific">Bifidobacterium imperatoris</name>
    <dbReference type="NCBI Taxonomy" id="2020965"/>
    <lineage>
        <taxon>Bacteria</taxon>
        <taxon>Bacillati</taxon>
        <taxon>Actinomycetota</taxon>
        <taxon>Actinomycetes</taxon>
        <taxon>Bifidobacteriales</taxon>
        <taxon>Bifidobacteriaceae</taxon>
        <taxon>Bifidobacterium</taxon>
    </lineage>
</organism>
<accession>A0ABX7RZ85</accession>
<sequence>MGMNSENTGGSALIRVPLEERFRRLGGYRHTSPDYAASVIRDVACMSLREYCAAAVALGIEVHEPQQTNNKEKDTGIAGGIDGDFSDLDLDDIDFEDFAFKDFDPDEFENNERQELFYNELKDAVEAIDTAEREVKISPDMSVASLARLLRGKLLRLDADNLWYTPTHSEPVGKIGEAVNCLVRPLGLDSKAGERRRERRKKDGQRWVGFTKPLQSKSGKAPRIPRIPLEQRLRESLNKADRTSRLRNDNLLDSLRRLPLADYFEGCSLLVGVTTVAPMRRAVLARIEQLDVPAFPLLGEASLMQTNAIDSYWTTEERNTTRPMGDGDADVNLAAIIAPLAKMADFRLA</sequence>
<dbReference type="Proteomes" id="UP000663067">
    <property type="component" value="Chromosome"/>
</dbReference>
<dbReference type="EMBL" id="CP071591">
    <property type="protein sequence ID" value="QSY56861.1"/>
    <property type="molecule type" value="Genomic_DNA"/>
</dbReference>